<dbReference type="EMBL" id="JANBPG010000240">
    <property type="protein sequence ID" value="KAJ1898424.1"/>
    <property type="molecule type" value="Genomic_DNA"/>
</dbReference>
<sequence length="517" mass="56467">MKVFNKPTNIGMLLAISAAALFSMSTPAQAELVTHQEYTTMTIVTPVLVVQDEEEYHWWDVMTGRAHGLFKPKADHANDLLSRGQNNVMEAGEYVTSNVAEYGQQAKNGVEYLGQQAKEGANSLGYKAKEGVNNLGQKAKEEAGYIGEQAKEGVNNLGQRAKNNANQIVDKAKDKADDLKQRVQGGADSLGQRVAENAKYVGQEATDAADSAKRWGQENVRGAAKRVKHAEEDVYDRLNVDSRRATRSTKHAARKLDRKSTGLFHSIQNYIVNKLQNFASFTRGPSSQLRSDINAGVDRLKDLIDGSSNSATPTWPEKVLSGNRDPAWNDYMQELNDASQHAHSLVKSKLNLHSEILESIARSHVTTQLPIAARCGPAVALVLLYLVFGIWARKGELRRRMQQNATATATNSGAEMTRAFQQEYALISDGITLSSTYLTILPMATILLVIMEINELASWVITLGYTLVIAGSIAGTQPSALSSVFQATDTVIEVGHQVTFAITAFIAVCCAVNGFMY</sequence>
<evidence type="ECO:0000313" key="2">
    <source>
        <dbReference type="Proteomes" id="UP001150581"/>
    </source>
</evidence>
<name>A0ACC1IPJ9_9FUNG</name>
<accession>A0ACC1IPJ9</accession>
<evidence type="ECO:0000313" key="1">
    <source>
        <dbReference type="EMBL" id="KAJ1898424.1"/>
    </source>
</evidence>
<protein>
    <submittedName>
        <fullName evidence="1">Uncharacterized protein</fullName>
    </submittedName>
</protein>
<comment type="caution">
    <text evidence="1">The sequence shown here is derived from an EMBL/GenBank/DDBJ whole genome shotgun (WGS) entry which is preliminary data.</text>
</comment>
<proteinExistence type="predicted"/>
<keyword evidence="2" id="KW-1185">Reference proteome</keyword>
<organism evidence="1 2">
    <name type="scientific">Kickxella alabastrina</name>
    <dbReference type="NCBI Taxonomy" id="61397"/>
    <lineage>
        <taxon>Eukaryota</taxon>
        <taxon>Fungi</taxon>
        <taxon>Fungi incertae sedis</taxon>
        <taxon>Zoopagomycota</taxon>
        <taxon>Kickxellomycotina</taxon>
        <taxon>Kickxellomycetes</taxon>
        <taxon>Kickxellales</taxon>
        <taxon>Kickxellaceae</taxon>
        <taxon>Kickxella</taxon>
    </lineage>
</organism>
<dbReference type="Proteomes" id="UP001150581">
    <property type="component" value="Unassembled WGS sequence"/>
</dbReference>
<reference evidence="1" key="1">
    <citation type="submission" date="2022-07" db="EMBL/GenBank/DDBJ databases">
        <title>Phylogenomic reconstructions and comparative analyses of Kickxellomycotina fungi.</title>
        <authorList>
            <person name="Reynolds N.K."/>
            <person name="Stajich J.E."/>
            <person name="Barry K."/>
            <person name="Grigoriev I.V."/>
            <person name="Crous P."/>
            <person name="Smith M.E."/>
        </authorList>
    </citation>
    <scope>NUCLEOTIDE SEQUENCE</scope>
    <source>
        <strain evidence="1">Benny 63K</strain>
    </source>
</reference>
<gene>
    <name evidence="1" type="ORF">LPJ66_002763</name>
</gene>